<keyword evidence="1" id="KW-1133">Transmembrane helix</keyword>
<feature type="transmembrane region" description="Helical" evidence="1">
    <location>
        <begin position="104"/>
        <end position="128"/>
    </location>
</feature>
<comment type="caution">
    <text evidence="2">The sequence shown here is derived from an EMBL/GenBank/DDBJ whole genome shotgun (WGS) entry which is preliminary data.</text>
</comment>
<evidence type="ECO:0000313" key="2">
    <source>
        <dbReference type="EMBL" id="OTN75880.1"/>
    </source>
</evidence>
<sequence>MAYFKYIVKVAFRNKLNVIPLTMPLLSNVVSSTIYDRKDIEDLFPEMPITFQLKKMVILSLIGMLYYVFFFASSYIIGLITDGPGTLMYPINIYDSTFVNTSPLFLIVLKATLLQSLSILFVILFVYLFSVIATNALTTLFVYTVLLVGPILLTGQIGPIYKYLHLFPTTYFNAISVVTNNLAYETDNTAITLNSGVIVLLVFFLLFMSVILVYKTTCRSREMMIQSSK</sequence>
<dbReference type="RefSeq" id="WP_086273896.1">
    <property type="nucleotide sequence ID" value="NZ_NGKU01000001.1"/>
</dbReference>
<evidence type="ECO:0008006" key="4">
    <source>
        <dbReference type="Google" id="ProtNLM"/>
    </source>
</evidence>
<dbReference type="AlphaFoldDB" id="A0A242A4Q7"/>
<dbReference type="EMBL" id="NGKU01000001">
    <property type="protein sequence ID" value="OTN75880.1"/>
    <property type="molecule type" value="Genomic_DNA"/>
</dbReference>
<evidence type="ECO:0000313" key="3">
    <source>
        <dbReference type="Proteomes" id="UP000195043"/>
    </source>
</evidence>
<dbReference type="OrthoDB" id="2291222at2"/>
<keyword evidence="3" id="KW-1185">Reference proteome</keyword>
<gene>
    <name evidence="2" type="ORF">A5886_000956</name>
</gene>
<name>A0A242A4Q7_9ENTE</name>
<protein>
    <recommendedName>
        <fullName evidence="4">ABC-2 type transporter domain-containing protein</fullName>
    </recommendedName>
</protein>
<reference evidence="2 3" key="1">
    <citation type="submission" date="2017-05" db="EMBL/GenBank/DDBJ databases">
        <title>The Genome Sequence of Enterococcus sp. 8G7_MSG3316.</title>
        <authorList>
            <consortium name="The Broad Institute Genomics Platform"/>
            <consortium name="The Broad Institute Genomic Center for Infectious Diseases"/>
            <person name="Earl A."/>
            <person name="Manson A."/>
            <person name="Schwartman J."/>
            <person name="Gilmore M."/>
            <person name="Abouelleil A."/>
            <person name="Cao P."/>
            <person name="Chapman S."/>
            <person name="Cusick C."/>
            <person name="Shea T."/>
            <person name="Young S."/>
            <person name="Neafsey D."/>
            <person name="Nusbaum C."/>
            <person name="Birren B."/>
        </authorList>
    </citation>
    <scope>NUCLEOTIDE SEQUENCE [LARGE SCALE GENOMIC DNA]</scope>
    <source>
        <strain evidence="2 3">8G7_MSG3316</strain>
    </source>
</reference>
<evidence type="ECO:0000256" key="1">
    <source>
        <dbReference type="SAM" id="Phobius"/>
    </source>
</evidence>
<keyword evidence="1" id="KW-0812">Transmembrane</keyword>
<dbReference type="STRING" id="1834191.A5886_000956"/>
<dbReference type="Proteomes" id="UP000195043">
    <property type="component" value="Unassembled WGS sequence"/>
</dbReference>
<feature type="transmembrane region" description="Helical" evidence="1">
    <location>
        <begin position="140"/>
        <end position="161"/>
    </location>
</feature>
<feature type="transmembrane region" description="Helical" evidence="1">
    <location>
        <begin position="57"/>
        <end position="80"/>
    </location>
</feature>
<feature type="transmembrane region" description="Helical" evidence="1">
    <location>
        <begin position="191"/>
        <end position="214"/>
    </location>
</feature>
<organism evidence="2 3">
    <name type="scientific">Candidatus Enterococcus testudinis</name>
    <dbReference type="NCBI Taxonomy" id="1834191"/>
    <lineage>
        <taxon>Bacteria</taxon>
        <taxon>Bacillati</taxon>
        <taxon>Bacillota</taxon>
        <taxon>Bacilli</taxon>
        <taxon>Lactobacillales</taxon>
        <taxon>Enterococcaceae</taxon>
        <taxon>Enterococcus</taxon>
    </lineage>
</organism>
<proteinExistence type="predicted"/>
<keyword evidence="1" id="KW-0472">Membrane</keyword>
<accession>A0A242A4Q7</accession>